<dbReference type="Proteomes" id="UP001295444">
    <property type="component" value="Chromosome 06"/>
</dbReference>
<evidence type="ECO:0000313" key="2">
    <source>
        <dbReference type="Proteomes" id="UP001295444"/>
    </source>
</evidence>
<proteinExistence type="predicted"/>
<protein>
    <submittedName>
        <fullName evidence="1">Uncharacterized protein</fullName>
    </submittedName>
</protein>
<keyword evidence="2" id="KW-1185">Reference proteome</keyword>
<gene>
    <name evidence="1" type="ORF">PECUL_23A021682</name>
</gene>
<evidence type="ECO:0000313" key="1">
    <source>
        <dbReference type="EMBL" id="CAH2300839.1"/>
    </source>
</evidence>
<dbReference type="EMBL" id="OW240917">
    <property type="protein sequence ID" value="CAH2300839.1"/>
    <property type="molecule type" value="Genomic_DNA"/>
</dbReference>
<organism evidence="1 2">
    <name type="scientific">Pelobates cultripes</name>
    <name type="common">Western spadefoot toad</name>
    <dbReference type="NCBI Taxonomy" id="61616"/>
    <lineage>
        <taxon>Eukaryota</taxon>
        <taxon>Metazoa</taxon>
        <taxon>Chordata</taxon>
        <taxon>Craniata</taxon>
        <taxon>Vertebrata</taxon>
        <taxon>Euteleostomi</taxon>
        <taxon>Amphibia</taxon>
        <taxon>Batrachia</taxon>
        <taxon>Anura</taxon>
        <taxon>Pelobatoidea</taxon>
        <taxon>Pelobatidae</taxon>
        <taxon>Pelobates</taxon>
    </lineage>
</organism>
<reference evidence="1" key="1">
    <citation type="submission" date="2022-03" db="EMBL/GenBank/DDBJ databases">
        <authorList>
            <person name="Alioto T."/>
            <person name="Alioto T."/>
            <person name="Gomez Garrido J."/>
        </authorList>
    </citation>
    <scope>NUCLEOTIDE SEQUENCE</scope>
</reference>
<accession>A0AAD1SHU0</accession>
<dbReference type="AlphaFoldDB" id="A0AAD1SHU0"/>
<feature type="non-terminal residue" evidence="1">
    <location>
        <position position="1"/>
    </location>
</feature>
<name>A0AAD1SHU0_PELCU</name>
<sequence length="73" mass="7828">ENASDDPFYLAAAILDLAHLREIPVAILYPTCLRQMVAAILLEPAIRAGSLVHADPLIHAAASRESPGVIQRT</sequence>